<dbReference type="GO" id="GO:0005960">
    <property type="term" value="C:glycine cleavage complex"/>
    <property type="evidence" value="ECO:0007669"/>
    <property type="project" value="InterPro"/>
</dbReference>
<evidence type="ECO:0000256" key="2">
    <source>
        <dbReference type="ARBA" id="ARBA00012616"/>
    </source>
</evidence>
<evidence type="ECO:0000256" key="1">
    <source>
        <dbReference type="ARBA" id="ARBA00008609"/>
    </source>
</evidence>
<evidence type="ECO:0000313" key="12">
    <source>
        <dbReference type="EMBL" id="NVN28935.1"/>
    </source>
</evidence>
<dbReference type="FunFam" id="3.30.70.1400:FF:000001">
    <property type="entry name" value="Aminomethyltransferase"/>
    <property type="match status" value="1"/>
</dbReference>
<dbReference type="GO" id="GO:0032259">
    <property type="term" value="P:methylation"/>
    <property type="evidence" value="ECO:0007669"/>
    <property type="project" value="UniProtKB-KW"/>
</dbReference>
<dbReference type="PANTHER" id="PTHR43757">
    <property type="entry name" value="AMINOMETHYLTRANSFERASE"/>
    <property type="match status" value="1"/>
</dbReference>
<feature type="binding site" evidence="7">
    <location>
        <position position="230"/>
    </location>
    <ligand>
        <name>substrate</name>
    </ligand>
</feature>
<dbReference type="InterPro" id="IPR028896">
    <property type="entry name" value="GcvT/YgfZ/DmdA"/>
</dbReference>
<evidence type="ECO:0000256" key="6">
    <source>
        <dbReference type="ARBA" id="ARBA00047665"/>
    </source>
</evidence>
<dbReference type="RefSeq" id="WP_176621670.1">
    <property type="nucleotide sequence ID" value="NZ_JABXXQ010000006.1"/>
</dbReference>
<dbReference type="Proteomes" id="UP000557688">
    <property type="component" value="Unassembled WGS sequence"/>
</dbReference>
<dbReference type="PIRSF" id="PIRSF006487">
    <property type="entry name" value="GcvT"/>
    <property type="match status" value="1"/>
</dbReference>
<dbReference type="SUPFAM" id="SSF103025">
    <property type="entry name" value="Folate-binding domain"/>
    <property type="match status" value="1"/>
</dbReference>
<feature type="domain" description="Aminomethyltransferase C-terminal" evidence="10">
    <location>
        <begin position="318"/>
        <end position="396"/>
    </location>
</feature>
<name>A0A850NP68_9PROT</name>
<feature type="region of interest" description="Disordered" evidence="8">
    <location>
        <begin position="1"/>
        <end position="33"/>
    </location>
</feature>
<reference evidence="11 13" key="2">
    <citation type="submission" date="2020-08" db="EMBL/GenBank/DDBJ databases">
        <title>Genomic Encyclopedia of Type Strains, Phase III (KMG-III): the genomes of soil and plant-associated and newly described type strains.</title>
        <authorList>
            <person name="Whitman W."/>
        </authorList>
    </citation>
    <scope>NUCLEOTIDE SEQUENCE [LARGE SCALE GENOMIC DNA]</scope>
    <source>
        <strain evidence="11 13">CECT 8088</strain>
    </source>
</reference>
<protein>
    <recommendedName>
        <fullName evidence="2">aminomethyltransferase</fullName>
        <ecNumber evidence="2">2.1.2.10</ecNumber>
    </recommendedName>
    <alternativeName>
        <fullName evidence="5">Glycine cleavage system T protein</fullName>
    </alternativeName>
</protein>
<feature type="domain" description="GCVT N-terminal" evidence="9">
    <location>
        <begin position="45"/>
        <end position="292"/>
    </location>
</feature>
<keyword evidence="3" id="KW-0032">Aminotransferase</keyword>
<dbReference type="GO" id="GO:0008483">
    <property type="term" value="F:transaminase activity"/>
    <property type="evidence" value="ECO:0007669"/>
    <property type="project" value="UniProtKB-KW"/>
</dbReference>
<dbReference type="Gene3D" id="2.40.30.110">
    <property type="entry name" value="Aminomethyltransferase beta-barrel domains"/>
    <property type="match status" value="1"/>
</dbReference>
<dbReference type="NCBIfam" id="NF001567">
    <property type="entry name" value="PRK00389.1"/>
    <property type="match status" value="1"/>
</dbReference>
<organism evidence="12 14">
    <name type="scientific">Endobacter medicaginis</name>
    <dbReference type="NCBI Taxonomy" id="1181271"/>
    <lineage>
        <taxon>Bacteria</taxon>
        <taxon>Pseudomonadati</taxon>
        <taxon>Pseudomonadota</taxon>
        <taxon>Alphaproteobacteria</taxon>
        <taxon>Acetobacterales</taxon>
        <taxon>Acetobacteraceae</taxon>
        <taxon>Endobacter</taxon>
    </lineage>
</organism>
<dbReference type="EMBL" id="JACHXV010000010">
    <property type="protein sequence ID" value="MBB3174680.1"/>
    <property type="molecule type" value="Genomic_DNA"/>
</dbReference>
<gene>
    <name evidence="12" type="primary">gcvT</name>
    <name evidence="11" type="ORF">FHR90_002526</name>
    <name evidence="12" type="ORF">HUK83_01050</name>
</gene>
<dbReference type="GO" id="GO:0004047">
    <property type="term" value="F:aminomethyltransferase activity"/>
    <property type="evidence" value="ECO:0007669"/>
    <property type="project" value="UniProtKB-EC"/>
</dbReference>
<evidence type="ECO:0000313" key="11">
    <source>
        <dbReference type="EMBL" id="MBB3174680.1"/>
    </source>
</evidence>
<dbReference type="EC" id="2.1.2.10" evidence="2"/>
<dbReference type="GO" id="GO:0008168">
    <property type="term" value="F:methyltransferase activity"/>
    <property type="evidence" value="ECO:0007669"/>
    <property type="project" value="UniProtKB-KW"/>
</dbReference>
<dbReference type="InterPro" id="IPR029043">
    <property type="entry name" value="GcvT/YgfZ_C"/>
</dbReference>
<dbReference type="AlphaFoldDB" id="A0A850NP68"/>
<dbReference type="Gene3D" id="3.30.70.1400">
    <property type="entry name" value="Aminomethyltransferase beta-barrel domains"/>
    <property type="match status" value="1"/>
</dbReference>
<dbReference type="InterPro" id="IPR027266">
    <property type="entry name" value="TrmE/GcvT-like"/>
</dbReference>
<dbReference type="Gene3D" id="3.30.1360.120">
    <property type="entry name" value="Probable tRNA modification gtpase trme, domain 1"/>
    <property type="match status" value="1"/>
</dbReference>
<evidence type="ECO:0000256" key="3">
    <source>
        <dbReference type="ARBA" id="ARBA00022576"/>
    </source>
</evidence>
<comment type="similarity">
    <text evidence="1">Belongs to the GcvT family.</text>
</comment>
<evidence type="ECO:0000256" key="7">
    <source>
        <dbReference type="PIRSR" id="PIRSR006487-1"/>
    </source>
</evidence>
<dbReference type="NCBIfam" id="NF010093">
    <property type="entry name" value="PRK13579.1"/>
    <property type="match status" value="1"/>
</dbReference>
<evidence type="ECO:0000259" key="9">
    <source>
        <dbReference type="Pfam" id="PF01571"/>
    </source>
</evidence>
<dbReference type="InterPro" id="IPR006223">
    <property type="entry name" value="GcvT"/>
</dbReference>
<comment type="caution">
    <text evidence="12">The sequence shown here is derived from an EMBL/GenBank/DDBJ whole genome shotgun (WGS) entry which is preliminary data.</text>
</comment>
<evidence type="ECO:0000313" key="13">
    <source>
        <dbReference type="Proteomes" id="UP000557688"/>
    </source>
</evidence>
<evidence type="ECO:0000256" key="4">
    <source>
        <dbReference type="ARBA" id="ARBA00022679"/>
    </source>
</evidence>
<keyword evidence="12" id="KW-0489">Methyltransferase</keyword>
<dbReference type="InterPro" id="IPR006222">
    <property type="entry name" value="GCVT_N"/>
</dbReference>
<dbReference type="NCBIfam" id="TIGR00528">
    <property type="entry name" value="gcvT"/>
    <property type="match status" value="1"/>
</dbReference>
<evidence type="ECO:0000259" key="10">
    <source>
        <dbReference type="Pfam" id="PF08669"/>
    </source>
</evidence>
<feature type="compositionally biased region" description="Polar residues" evidence="8">
    <location>
        <begin position="1"/>
        <end position="11"/>
    </location>
</feature>
<dbReference type="EMBL" id="JABXXQ010000006">
    <property type="protein sequence ID" value="NVN28935.1"/>
    <property type="molecule type" value="Genomic_DNA"/>
</dbReference>
<evidence type="ECO:0000256" key="8">
    <source>
        <dbReference type="SAM" id="MobiDB-lite"/>
    </source>
</evidence>
<keyword evidence="4 12" id="KW-0808">Transferase</keyword>
<evidence type="ECO:0000256" key="5">
    <source>
        <dbReference type="ARBA" id="ARBA00031395"/>
    </source>
</evidence>
<accession>A0A850NP68</accession>
<comment type="catalytic activity">
    <reaction evidence="6">
        <text>N(6)-[(R)-S(8)-aminomethyldihydrolipoyl]-L-lysyl-[protein] + (6S)-5,6,7,8-tetrahydrofolate = N(6)-[(R)-dihydrolipoyl]-L-lysyl-[protein] + (6R)-5,10-methylene-5,6,7,8-tetrahydrofolate + NH4(+)</text>
        <dbReference type="Rhea" id="RHEA:16945"/>
        <dbReference type="Rhea" id="RHEA-COMP:10475"/>
        <dbReference type="Rhea" id="RHEA-COMP:10492"/>
        <dbReference type="ChEBI" id="CHEBI:15636"/>
        <dbReference type="ChEBI" id="CHEBI:28938"/>
        <dbReference type="ChEBI" id="CHEBI:57453"/>
        <dbReference type="ChEBI" id="CHEBI:83100"/>
        <dbReference type="ChEBI" id="CHEBI:83143"/>
        <dbReference type="EC" id="2.1.2.10"/>
    </reaction>
</comment>
<dbReference type="Gene3D" id="4.10.1250.10">
    <property type="entry name" value="Aminomethyltransferase fragment"/>
    <property type="match status" value="1"/>
</dbReference>
<dbReference type="InterPro" id="IPR013977">
    <property type="entry name" value="GcvT_C"/>
</dbReference>
<dbReference type="SUPFAM" id="SSF101790">
    <property type="entry name" value="Aminomethyltransferase beta-barrel domain"/>
    <property type="match status" value="1"/>
</dbReference>
<dbReference type="Pfam" id="PF08669">
    <property type="entry name" value="GCV_T_C"/>
    <property type="match status" value="1"/>
</dbReference>
<keyword evidence="13" id="KW-1185">Reference proteome</keyword>
<sequence length="407" mass="42911">MTAYPSESTGETGLRSDDLVIPAGVPDDTDPTGALTGPATLPLDAFHRAHGGKMVDFAGYALPVQYGAGVMAEHLHCRSRAVLFDVSHMGQALLHGTDAAAELEKLVPSDILGLKDGRQRYSVLLNEAGGIIDDLMIARLSADRMFLVVNAARKAVDYRHLETALPGSVRLEPMFDRALLALQGPGAAAVLDRLGVATSEIPFMGLAEALVGGIPVQLTRGGYTGEDGFELSVASDRAETLAETLIADPEVLLAGLGARDSLRLEAGLCLYGNDIDEVTTPVEASLNWVIGKRRREDFAFEGGVVVRDQLAHGAPRLRVGLRPEGRAPARAGTTIVAADGTEAGIVTSGTFGPSVEGGAPVSMGYLRRDLIEAGDISLLVRNRAIAARRASLPFVKHRYFSAKSAKA</sequence>
<evidence type="ECO:0000313" key="14">
    <source>
        <dbReference type="Proteomes" id="UP000565205"/>
    </source>
</evidence>
<reference evidence="12 14" key="1">
    <citation type="submission" date="2020-06" db="EMBL/GenBank/DDBJ databases">
        <title>Description of novel acetic acid bacteria.</title>
        <authorList>
            <person name="Sombolestani A."/>
        </authorList>
    </citation>
    <scope>NUCLEOTIDE SEQUENCE [LARGE SCALE GENOMIC DNA]</scope>
    <source>
        <strain evidence="12 14">LMG 26838</strain>
    </source>
</reference>
<dbReference type="PANTHER" id="PTHR43757:SF2">
    <property type="entry name" value="AMINOMETHYLTRANSFERASE, MITOCHONDRIAL"/>
    <property type="match status" value="1"/>
</dbReference>
<proteinExistence type="inferred from homology"/>
<dbReference type="Proteomes" id="UP000565205">
    <property type="component" value="Unassembled WGS sequence"/>
</dbReference>
<dbReference type="Pfam" id="PF01571">
    <property type="entry name" value="GCV_T"/>
    <property type="match status" value="1"/>
</dbReference>
<dbReference type="GO" id="GO:0006546">
    <property type="term" value="P:glycine catabolic process"/>
    <property type="evidence" value="ECO:0007669"/>
    <property type="project" value="InterPro"/>
</dbReference>